<dbReference type="CDD" id="cd06261">
    <property type="entry name" value="TM_PBP2"/>
    <property type="match status" value="1"/>
</dbReference>
<keyword evidence="4 7" id="KW-0812">Transmembrane</keyword>
<dbReference type="PANTHER" id="PTHR43386:SF1">
    <property type="entry name" value="D,D-DIPEPTIDE TRANSPORT SYSTEM PERMEASE PROTEIN DDPC-RELATED"/>
    <property type="match status" value="1"/>
</dbReference>
<accession>A0A1C6TD92</accession>
<feature type="transmembrane region" description="Helical" evidence="7">
    <location>
        <begin position="185"/>
        <end position="202"/>
    </location>
</feature>
<keyword evidence="5 7" id="KW-1133">Transmembrane helix</keyword>
<evidence type="ECO:0000259" key="8">
    <source>
        <dbReference type="PROSITE" id="PS50928"/>
    </source>
</evidence>
<evidence type="ECO:0000256" key="3">
    <source>
        <dbReference type="ARBA" id="ARBA00022475"/>
    </source>
</evidence>
<dbReference type="EMBL" id="FMHW01000002">
    <property type="protein sequence ID" value="SCL39786.1"/>
    <property type="molecule type" value="Genomic_DNA"/>
</dbReference>
<dbReference type="InterPro" id="IPR035906">
    <property type="entry name" value="MetI-like_sf"/>
</dbReference>
<protein>
    <submittedName>
        <fullName evidence="9">Peptide/nickel transport system permease protein</fullName>
    </submittedName>
</protein>
<reference evidence="10" key="1">
    <citation type="submission" date="2016-06" db="EMBL/GenBank/DDBJ databases">
        <authorList>
            <person name="Varghese N."/>
            <person name="Submissions Spin"/>
        </authorList>
    </citation>
    <scope>NUCLEOTIDE SEQUENCE [LARGE SCALE GENOMIC DNA]</scope>
    <source>
        <strain evidence="10">DSM 43817</strain>
    </source>
</reference>
<keyword evidence="10" id="KW-1185">Reference proteome</keyword>
<feature type="transmembrane region" description="Helical" evidence="7">
    <location>
        <begin position="241"/>
        <end position="264"/>
    </location>
</feature>
<feature type="domain" description="ABC transmembrane type-1" evidence="8">
    <location>
        <begin position="113"/>
        <end position="310"/>
    </location>
</feature>
<dbReference type="InterPro" id="IPR050366">
    <property type="entry name" value="BP-dependent_transpt_permease"/>
</dbReference>
<dbReference type="PROSITE" id="PS50928">
    <property type="entry name" value="ABC_TM1"/>
    <property type="match status" value="1"/>
</dbReference>
<dbReference type="PANTHER" id="PTHR43386">
    <property type="entry name" value="OLIGOPEPTIDE TRANSPORT SYSTEM PERMEASE PROTEIN APPC"/>
    <property type="match status" value="1"/>
</dbReference>
<feature type="transmembrane region" description="Helical" evidence="7">
    <location>
        <begin position="159"/>
        <end position="179"/>
    </location>
</feature>
<dbReference type="Pfam" id="PF12911">
    <property type="entry name" value="OppC_N"/>
    <property type="match status" value="1"/>
</dbReference>
<comment type="similarity">
    <text evidence="7">Belongs to the binding-protein-dependent transport system permease family.</text>
</comment>
<dbReference type="OrthoDB" id="9812701at2"/>
<keyword evidence="6 7" id="KW-0472">Membrane</keyword>
<dbReference type="Pfam" id="PF00528">
    <property type="entry name" value="BPD_transp_1"/>
    <property type="match status" value="1"/>
</dbReference>
<dbReference type="Proteomes" id="UP000198959">
    <property type="component" value="Unassembled WGS sequence"/>
</dbReference>
<dbReference type="InterPro" id="IPR025966">
    <property type="entry name" value="OppC_N"/>
</dbReference>
<evidence type="ECO:0000256" key="7">
    <source>
        <dbReference type="RuleBase" id="RU363032"/>
    </source>
</evidence>
<dbReference type="AlphaFoldDB" id="A0A1C6TD92"/>
<feature type="transmembrane region" description="Helical" evidence="7">
    <location>
        <begin position="292"/>
        <end position="313"/>
    </location>
</feature>
<name>A0A1C6TD92_9ACTN</name>
<proteinExistence type="inferred from homology"/>
<evidence type="ECO:0000313" key="10">
    <source>
        <dbReference type="Proteomes" id="UP000198959"/>
    </source>
</evidence>
<dbReference type="RefSeq" id="WP_091649023.1">
    <property type="nucleotide sequence ID" value="NZ_FMHW01000002.1"/>
</dbReference>
<keyword evidence="2 7" id="KW-0813">Transport</keyword>
<dbReference type="Gene3D" id="1.10.3720.10">
    <property type="entry name" value="MetI-like"/>
    <property type="match status" value="1"/>
</dbReference>
<evidence type="ECO:0000313" key="9">
    <source>
        <dbReference type="EMBL" id="SCL39786.1"/>
    </source>
</evidence>
<feature type="transmembrane region" description="Helical" evidence="7">
    <location>
        <begin position="117"/>
        <end position="138"/>
    </location>
</feature>
<evidence type="ECO:0000256" key="2">
    <source>
        <dbReference type="ARBA" id="ARBA00022448"/>
    </source>
</evidence>
<dbReference type="SUPFAM" id="SSF161098">
    <property type="entry name" value="MetI-like"/>
    <property type="match status" value="1"/>
</dbReference>
<evidence type="ECO:0000256" key="1">
    <source>
        <dbReference type="ARBA" id="ARBA00004651"/>
    </source>
</evidence>
<evidence type="ECO:0000256" key="6">
    <source>
        <dbReference type="ARBA" id="ARBA00023136"/>
    </source>
</evidence>
<comment type="subcellular location">
    <subcellularLocation>
        <location evidence="1 7">Cell membrane</location>
        <topology evidence="1 7">Multi-pass membrane protein</topology>
    </subcellularLocation>
</comment>
<keyword evidence="3" id="KW-1003">Cell membrane</keyword>
<sequence>MTITPGKKREKIDRLAELAAVRDDERGVSLWQEAFRRLRSNPAAIVGAAIFVLFVLVAVVGPFFVPYGPTDSIGIRDGVVKSGQGIIPGPSGDHWLGYDHQGRDVFSRMIVGARQTLLVGVVSTLIGLAVGALIGGIAGASAGLGGRWGRWVDSTLMRFVDMLLALPSLLLAVSVAALLGASLTTVMIAVGVVSVPVFARLLRGSMISQSNSDYVLAATSLGVKRSRIALTHVVPNSLAPVIVQATLTLATAIIEAAALSFLGLGNPDSTIPEWGVMLADAQPYLGIRPALAIYPAVAIIITALGFTLLGEAMREALDPKLRK</sequence>
<gene>
    <name evidence="9" type="ORF">GA0074692_5485</name>
</gene>
<dbReference type="GO" id="GO:0055085">
    <property type="term" value="P:transmembrane transport"/>
    <property type="evidence" value="ECO:0007669"/>
    <property type="project" value="InterPro"/>
</dbReference>
<organism evidence="9 10">
    <name type="scientific">Micromonospora pallida</name>
    <dbReference type="NCBI Taxonomy" id="145854"/>
    <lineage>
        <taxon>Bacteria</taxon>
        <taxon>Bacillati</taxon>
        <taxon>Actinomycetota</taxon>
        <taxon>Actinomycetes</taxon>
        <taxon>Micromonosporales</taxon>
        <taxon>Micromonosporaceae</taxon>
        <taxon>Micromonospora</taxon>
    </lineage>
</organism>
<feature type="transmembrane region" description="Helical" evidence="7">
    <location>
        <begin position="43"/>
        <end position="65"/>
    </location>
</feature>
<dbReference type="GO" id="GO:0005886">
    <property type="term" value="C:plasma membrane"/>
    <property type="evidence" value="ECO:0007669"/>
    <property type="project" value="UniProtKB-SubCell"/>
</dbReference>
<dbReference type="InterPro" id="IPR000515">
    <property type="entry name" value="MetI-like"/>
</dbReference>
<evidence type="ECO:0000256" key="4">
    <source>
        <dbReference type="ARBA" id="ARBA00022692"/>
    </source>
</evidence>
<evidence type="ECO:0000256" key="5">
    <source>
        <dbReference type="ARBA" id="ARBA00022989"/>
    </source>
</evidence>
<dbReference type="STRING" id="145854.GA0074692_5485"/>